<evidence type="ECO:0000256" key="6">
    <source>
        <dbReference type="ARBA" id="ARBA00022989"/>
    </source>
</evidence>
<keyword evidence="3 10" id="KW-0716">Sensory transduction</keyword>
<dbReference type="KEGG" id="csol:105364290"/>
<keyword evidence="9 10" id="KW-0807">Transducer</keyword>
<keyword evidence="2" id="KW-1003">Cell membrane</keyword>
<dbReference type="PANTHER" id="PTHR21137">
    <property type="entry name" value="ODORANT RECEPTOR"/>
    <property type="match status" value="1"/>
</dbReference>
<evidence type="ECO:0000256" key="10">
    <source>
        <dbReference type="RuleBase" id="RU351113"/>
    </source>
</evidence>
<evidence type="ECO:0000256" key="4">
    <source>
        <dbReference type="ARBA" id="ARBA00022692"/>
    </source>
</evidence>
<comment type="similarity">
    <text evidence="10">Belongs to the insect chemoreceptor superfamily. Heteromeric odorant receptor channel (TC 1.A.69) family.</text>
</comment>
<keyword evidence="6 10" id="KW-1133">Transmembrane helix</keyword>
<dbReference type="GO" id="GO:0005549">
    <property type="term" value="F:odorant binding"/>
    <property type="evidence" value="ECO:0007669"/>
    <property type="project" value="InterPro"/>
</dbReference>
<dbReference type="GeneID" id="105364290"/>
<organism evidence="11 12">
    <name type="scientific">Ceratosolen solmsi marchali</name>
    <dbReference type="NCBI Taxonomy" id="326594"/>
    <lineage>
        <taxon>Eukaryota</taxon>
        <taxon>Metazoa</taxon>
        <taxon>Ecdysozoa</taxon>
        <taxon>Arthropoda</taxon>
        <taxon>Hexapoda</taxon>
        <taxon>Insecta</taxon>
        <taxon>Pterygota</taxon>
        <taxon>Neoptera</taxon>
        <taxon>Endopterygota</taxon>
        <taxon>Hymenoptera</taxon>
        <taxon>Apocrita</taxon>
        <taxon>Proctotrupomorpha</taxon>
        <taxon>Chalcidoidea</taxon>
        <taxon>Agaonidae</taxon>
        <taxon>Agaoninae</taxon>
        <taxon>Ceratosolen</taxon>
    </lineage>
</organism>
<dbReference type="GO" id="GO:0007165">
    <property type="term" value="P:signal transduction"/>
    <property type="evidence" value="ECO:0007669"/>
    <property type="project" value="UniProtKB-KW"/>
</dbReference>
<keyword evidence="8 10" id="KW-0675">Receptor</keyword>
<evidence type="ECO:0000256" key="3">
    <source>
        <dbReference type="ARBA" id="ARBA00022606"/>
    </source>
</evidence>
<evidence type="ECO:0000256" key="1">
    <source>
        <dbReference type="ARBA" id="ARBA00004651"/>
    </source>
</evidence>
<evidence type="ECO:0000256" key="5">
    <source>
        <dbReference type="ARBA" id="ARBA00022725"/>
    </source>
</evidence>
<keyword evidence="5 10" id="KW-0552">Olfaction</keyword>
<comment type="subcellular location">
    <subcellularLocation>
        <location evidence="1 10">Cell membrane</location>
        <topology evidence="1 10">Multi-pass membrane protein</topology>
    </subcellularLocation>
</comment>
<proteinExistence type="inferred from homology"/>
<evidence type="ECO:0000256" key="7">
    <source>
        <dbReference type="ARBA" id="ARBA00023136"/>
    </source>
</evidence>
<comment type="caution">
    <text evidence="10">Lacks conserved residue(s) required for the propagation of feature annotation.</text>
</comment>
<evidence type="ECO:0000256" key="9">
    <source>
        <dbReference type="ARBA" id="ARBA00023224"/>
    </source>
</evidence>
<dbReference type="GO" id="GO:0004984">
    <property type="term" value="F:olfactory receptor activity"/>
    <property type="evidence" value="ECO:0007669"/>
    <property type="project" value="InterPro"/>
</dbReference>
<dbReference type="PANTHER" id="PTHR21137:SF35">
    <property type="entry name" value="ODORANT RECEPTOR 19A-RELATED"/>
    <property type="match status" value="1"/>
</dbReference>
<accession>A0AAJ6YLX6</accession>
<name>A0AAJ6YLX6_9HYME</name>
<protein>
    <recommendedName>
        <fullName evidence="10">Odorant receptor</fullName>
    </recommendedName>
</protein>
<evidence type="ECO:0000313" key="11">
    <source>
        <dbReference type="Proteomes" id="UP000695007"/>
    </source>
</evidence>
<evidence type="ECO:0000256" key="8">
    <source>
        <dbReference type="ARBA" id="ARBA00023170"/>
    </source>
</evidence>
<feature type="transmembrane region" description="Helical" evidence="10">
    <location>
        <begin position="28"/>
        <end position="47"/>
    </location>
</feature>
<keyword evidence="7 10" id="KW-0472">Membrane</keyword>
<dbReference type="InterPro" id="IPR004117">
    <property type="entry name" value="7tm6_olfct_rcpt"/>
</dbReference>
<dbReference type="Pfam" id="PF02949">
    <property type="entry name" value="7tm_6"/>
    <property type="match status" value="1"/>
</dbReference>
<dbReference type="GO" id="GO:0005886">
    <property type="term" value="C:plasma membrane"/>
    <property type="evidence" value="ECO:0007669"/>
    <property type="project" value="UniProtKB-SubCell"/>
</dbReference>
<dbReference type="RefSeq" id="XP_011500486.1">
    <property type="nucleotide sequence ID" value="XM_011502184.1"/>
</dbReference>
<evidence type="ECO:0000313" key="12">
    <source>
        <dbReference type="RefSeq" id="XP_011500486.1"/>
    </source>
</evidence>
<feature type="transmembrane region" description="Helical" evidence="10">
    <location>
        <begin position="84"/>
        <end position="106"/>
    </location>
</feature>
<keyword evidence="4 10" id="KW-0812">Transmembrane</keyword>
<sequence length="356" mass="41150">MFLFAIVAQTTMVLKVWGDLNAVIEILTTADMPICVALMKFLVAWYYREVLKDLVKTMSDDWQSQYTNQDFEEMWQRAQFSRKLSIVCIGLAQGTITVQFLMVVVFDINNKGQIERPLYMTSYFPYDTQNSPNYEITWIAQCFSNIFAAGAFSAVDAFFVVLVLHLCGQLAILKRSLIELTDDLQHKSIKLEFTRKLANIVERHEFLNRFAKTIEDSFNMMFLAQMITSSFALCLQGYQLIITSNEDKLPLLQLIHMIYFVCCFSFSLFSYCYVAEQLNYESTEIHYAAYKSDWYNLCPKETKLLLLLMHRARKPLEITAGKFCVFSLELYCSILKTSGGYLSMLLAVRNRLVPAV</sequence>
<feature type="transmembrane region" description="Helical" evidence="10">
    <location>
        <begin position="146"/>
        <end position="167"/>
    </location>
</feature>
<feature type="transmembrane region" description="Helical" evidence="10">
    <location>
        <begin position="254"/>
        <end position="274"/>
    </location>
</feature>
<keyword evidence="11" id="KW-1185">Reference proteome</keyword>
<dbReference type="AlphaFoldDB" id="A0AAJ6YLX6"/>
<reference evidence="12" key="1">
    <citation type="submission" date="2025-08" db="UniProtKB">
        <authorList>
            <consortium name="RefSeq"/>
        </authorList>
    </citation>
    <scope>IDENTIFICATION</scope>
</reference>
<dbReference type="Proteomes" id="UP000695007">
    <property type="component" value="Unplaced"/>
</dbReference>
<gene>
    <name evidence="12" type="primary">LOC105364290</name>
</gene>
<evidence type="ECO:0000256" key="2">
    <source>
        <dbReference type="ARBA" id="ARBA00022475"/>
    </source>
</evidence>
<feature type="transmembrane region" description="Helical" evidence="10">
    <location>
        <begin position="222"/>
        <end position="242"/>
    </location>
</feature>